<feature type="domain" description="MYND-type" evidence="6">
    <location>
        <begin position="463"/>
        <end position="505"/>
    </location>
</feature>
<dbReference type="Pfam" id="PF01753">
    <property type="entry name" value="zf-MYND"/>
    <property type="match status" value="1"/>
</dbReference>
<evidence type="ECO:0000256" key="2">
    <source>
        <dbReference type="ARBA" id="ARBA00022771"/>
    </source>
</evidence>
<name>A0A4S4L191_9AGAM</name>
<evidence type="ECO:0000256" key="4">
    <source>
        <dbReference type="PROSITE-ProRule" id="PRU00134"/>
    </source>
</evidence>
<comment type="caution">
    <text evidence="7">The sequence shown here is derived from an EMBL/GenBank/DDBJ whole genome shotgun (WGS) entry which is preliminary data.</text>
</comment>
<gene>
    <name evidence="7" type="ORF">EW145_g5128</name>
</gene>
<keyword evidence="2 4" id="KW-0863">Zinc-finger</keyword>
<protein>
    <recommendedName>
        <fullName evidence="6">MYND-type domain-containing protein</fullName>
    </recommendedName>
</protein>
<feature type="compositionally biased region" description="Polar residues" evidence="5">
    <location>
        <begin position="1"/>
        <end position="21"/>
    </location>
</feature>
<keyword evidence="8" id="KW-1185">Reference proteome</keyword>
<accession>A0A4S4L191</accession>
<keyword evidence="1" id="KW-0479">Metal-binding</keyword>
<dbReference type="InterPro" id="IPR002893">
    <property type="entry name" value="Znf_MYND"/>
</dbReference>
<keyword evidence="3" id="KW-0862">Zinc</keyword>
<evidence type="ECO:0000256" key="1">
    <source>
        <dbReference type="ARBA" id="ARBA00022723"/>
    </source>
</evidence>
<dbReference type="PROSITE" id="PS01360">
    <property type="entry name" value="ZF_MYND_1"/>
    <property type="match status" value="1"/>
</dbReference>
<dbReference type="GO" id="GO:0008270">
    <property type="term" value="F:zinc ion binding"/>
    <property type="evidence" value="ECO:0007669"/>
    <property type="project" value="UniProtKB-KW"/>
</dbReference>
<evidence type="ECO:0000256" key="5">
    <source>
        <dbReference type="SAM" id="MobiDB-lite"/>
    </source>
</evidence>
<proteinExistence type="predicted"/>
<evidence type="ECO:0000256" key="3">
    <source>
        <dbReference type="ARBA" id="ARBA00022833"/>
    </source>
</evidence>
<dbReference type="AlphaFoldDB" id="A0A4S4L191"/>
<organism evidence="7 8">
    <name type="scientific">Phellinidium pouzarii</name>
    <dbReference type="NCBI Taxonomy" id="167371"/>
    <lineage>
        <taxon>Eukaryota</taxon>
        <taxon>Fungi</taxon>
        <taxon>Dikarya</taxon>
        <taxon>Basidiomycota</taxon>
        <taxon>Agaricomycotina</taxon>
        <taxon>Agaricomycetes</taxon>
        <taxon>Hymenochaetales</taxon>
        <taxon>Hymenochaetaceae</taxon>
        <taxon>Phellinidium</taxon>
    </lineage>
</organism>
<dbReference type="Gene3D" id="6.10.140.2220">
    <property type="match status" value="1"/>
</dbReference>
<dbReference type="OrthoDB" id="432970at2759"/>
<dbReference type="Proteomes" id="UP000308199">
    <property type="component" value="Unassembled WGS sequence"/>
</dbReference>
<dbReference type="SUPFAM" id="SSF144232">
    <property type="entry name" value="HIT/MYND zinc finger-like"/>
    <property type="match status" value="1"/>
</dbReference>
<sequence length="703" mass="79432">MSSTSKRQWSLQKGSSSSDSTRGALRNDTHAGKVRNLYIPFKAILLAKQGSDKHLHILAENIDTLSRHLARDAFGVLLLSLESRPPDPKASSLNISHNQWLAHERNAYIAISVAQYLSAYDEYSSVLRSLLPIVVRHWPALLTWLWSFYINETFRCEETGSYDKNVLPILAKTLNVVSFARQYRIALYDYDDSTVQLVANIWHLGSYQLACSLSGVCADILLGCPEDGTARRIFLEAGNNDEDQIANTAVSRLRRSCKEGLADISLIENFINIILGLGIPTIIAPGTLPINSREYPVSALCESLRRNHAVTALTQASIHILRKAPIIHALVLRVIVTYILALPGFLQSLTEVPWTIEAIRAGLLELLLLFLPHAVQENFIGRNPTDLVHVMLDCIVSHLELYSVLTAVLRSLRAMPDELLNNPAKVRNKDVRDKWLAFEELVLARAVVKNNYDYWKHKKIVPCFSCKVRKPRGKLLKCHGCDEALFCSKVCQVAGWKTQEHREQCKALQLRFQSDSLPSKYHDREFIKRVASFDVRRHVPVLCAETIRRYPNMSPHSLARRMVYIVDYKGVFSLLSVEIANDGNASDICSVTRARRMCIQVTYIGAARLDIAVQEPAEAMFDNGRKGLIPPTLRPDAHTLEGMKRAPCCDLQGRPLEACYDEVDEMVRRIRKESKLSSKSVWLKIDEVMKTGDDREVWPFLID</sequence>
<evidence type="ECO:0000259" key="6">
    <source>
        <dbReference type="PROSITE" id="PS50865"/>
    </source>
</evidence>
<dbReference type="PROSITE" id="PS50865">
    <property type="entry name" value="ZF_MYND_2"/>
    <property type="match status" value="1"/>
</dbReference>
<reference evidence="7 8" key="1">
    <citation type="submission" date="2019-02" db="EMBL/GenBank/DDBJ databases">
        <title>Genome sequencing of the rare red list fungi Phellinidium pouzarii.</title>
        <authorList>
            <person name="Buettner E."/>
            <person name="Kellner H."/>
        </authorList>
    </citation>
    <scope>NUCLEOTIDE SEQUENCE [LARGE SCALE GENOMIC DNA]</scope>
    <source>
        <strain evidence="7 8">DSM 108285</strain>
    </source>
</reference>
<evidence type="ECO:0000313" key="7">
    <source>
        <dbReference type="EMBL" id="THH04984.1"/>
    </source>
</evidence>
<feature type="region of interest" description="Disordered" evidence="5">
    <location>
        <begin position="1"/>
        <end position="26"/>
    </location>
</feature>
<dbReference type="EMBL" id="SGPK01000295">
    <property type="protein sequence ID" value="THH04984.1"/>
    <property type="molecule type" value="Genomic_DNA"/>
</dbReference>
<evidence type="ECO:0000313" key="8">
    <source>
        <dbReference type="Proteomes" id="UP000308199"/>
    </source>
</evidence>